<dbReference type="RefSeq" id="XP_040720249.1">
    <property type="nucleotide sequence ID" value="XM_040862871.1"/>
</dbReference>
<evidence type="ECO:0000256" key="1">
    <source>
        <dbReference type="SAM" id="MobiDB-lite"/>
    </source>
</evidence>
<feature type="compositionally biased region" description="Polar residues" evidence="1">
    <location>
        <begin position="311"/>
        <end position="329"/>
    </location>
</feature>
<feature type="compositionally biased region" description="Polar residues" evidence="1">
    <location>
        <begin position="338"/>
        <end position="354"/>
    </location>
</feature>
<feature type="region of interest" description="Disordered" evidence="1">
    <location>
        <begin position="237"/>
        <end position="265"/>
    </location>
</feature>
<keyword evidence="3" id="KW-1185">Reference proteome</keyword>
<name>A0A1Y2EFH2_9PEZI</name>
<sequence>MQSTDWIEETQDRAPHVIEAGRGKTHQYKNEQLAGSFSAFQAVKTIRALSSLDVNMSGKPWRERFSWLWKPGPSARGHDPELGLNDPNPTPSAKLGDPGAGLGENTNKDRGEGLDKKKEDEKDGGKYTKGDMGVQPLPWRVALRFDGLERTNLFYLERRLAHLQESLSHLQLVDDGGGSSSSKDTETKKLTKVVDQIHDTWEERRERLPLTHVDIDPSTGVRVKRLDTQDELVQESGMLTTSTQERNVEQAPVEGPGAADSRAREAKQTQYRVLNRSEELFENLTTALRDYSETFLPTPDSHANNLHAKTDLSQTKPFSSTVTSNASPTSPRPLPQTAIISNGTTAAPLSSPWTHVSAHPPAPANPGHGPLAQGTFLSLKTLKNGPVL</sequence>
<gene>
    <name evidence="2" type="ORF">BCR38DRAFT_471620</name>
</gene>
<feature type="region of interest" description="Disordered" evidence="1">
    <location>
        <begin position="76"/>
        <end position="133"/>
    </location>
</feature>
<feature type="compositionally biased region" description="Basic and acidic residues" evidence="1">
    <location>
        <begin position="106"/>
        <end position="129"/>
    </location>
</feature>
<protein>
    <submittedName>
        <fullName evidence="2">Uncharacterized protein</fullName>
    </submittedName>
</protein>
<feature type="region of interest" description="Disordered" evidence="1">
    <location>
        <begin position="299"/>
        <end position="372"/>
    </location>
</feature>
<accession>A0A1Y2EFH2</accession>
<evidence type="ECO:0000313" key="3">
    <source>
        <dbReference type="Proteomes" id="UP000193689"/>
    </source>
</evidence>
<dbReference type="InParanoid" id="A0A1Y2EFH2"/>
<organism evidence="2 3">
    <name type="scientific">Pseudomassariella vexata</name>
    <dbReference type="NCBI Taxonomy" id="1141098"/>
    <lineage>
        <taxon>Eukaryota</taxon>
        <taxon>Fungi</taxon>
        <taxon>Dikarya</taxon>
        <taxon>Ascomycota</taxon>
        <taxon>Pezizomycotina</taxon>
        <taxon>Sordariomycetes</taxon>
        <taxon>Xylariomycetidae</taxon>
        <taxon>Amphisphaeriales</taxon>
        <taxon>Pseudomassariaceae</taxon>
        <taxon>Pseudomassariella</taxon>
    </lineage>
</organism>
<dbReference type="EMBL" id="MCFJ01000002">
    <property type="protein sequence ID" value="ORY70299.1"/>
    <property type="molecule type" value="Genomic_DNA"/>
</dbReference>
<evidence type="ECO:0000313" key="2">
    <source>
        <dbReference type="EMBL" id="ORY70299.1"/>
    </source>
</evidence>
<dbReference type="AlphaFoldDB" id="A0A1Y2EFH2"/>
<comment type="caution">
    <text evidence="2">The sequence shown here is derived from an EMBL/GenBank/DDBJ whole genome shotgun (WGS) entry which is preliminary data.</text>
</comment>
<reference evidence="2 3" key="1">
    <citation type="submission" date="2016-07" db="EMBL/GenBank/DDBJ databases">
        <title>Pervasive Adenine N6-methylation of Active Genes in Fungi.</title>
        <authorList>
            <consortium name="DOE Joint Genome Institute"/>
            <person name="Mondo S.J."/>
            <person name="Dannebaum R.O."/>
            <person name="Kuo R.C."/>
            <person name="Labutti K."/>
            <person name="Haridas S."/>
            <person name="Kuo A."/>
            <person name="Salamov A."/>
            <person name="Ahrendt S.R."/>
            <person name="Lipzen A."/>
            <person name="Sullivan W."/>
            <person name="Andreopoulos W.B."/>
            <person name="Clum A."/>
            <person name="Lindquist E."/>
            <person name="Daum C."/>
            <person name="Ramamoorthy G.K."/>
            <person name="Gryganskyi A."/>
            <person name="Culley D."/>
            <person name="Magnuson J.K."/>
            <person name="James T.Y."/>
            <person name="O'Malley M.A."/>
            <person name="Stajich J.E."/>
            <person name="Spatafora J.W."/>
            <person name="Visel A."/>
            <person name="Grigoriev I.V."/>
        </authorList>
    </citation>
    <scope>NUCLEOTIDE SEQUENCE [LARGE SCALE GENOMIC DNA]</scope>
    <source>
        <strain evidence="2 3">CBS 129021</strain>
    </source>
</reference>
<dbReference type="Proteomes" id="UP000193689">
    <property type="component" value="Unassembled WGS sequence"/>
</dbReference>
<dbReference type="GeneID" id="63779083"/>
<proteinExistence type="predicted"/>